<dbReference type="EMBL" id="LAZR01000686">
    <property type="protein sequence ID" value="KKN60673.1"/>
    <property type="molecule type" value="Genomic_DNA"/>
</dbReference>
<reference evidence="1" key="1">
    <citation type="journal article" date="2015" name="Nature">
        <title>Complex archaea that bridge the gap between prokaryotes and eukaryotes.</title>
        <authorList>
            <person name="Spang A."/>
            <person name="Saw J.H."/>
            <person name="Jorgensen S.L."/>
            <person name="Zaremba-Niedzwiedzka K."/>
            <person name="Martijn J."/>
            <person name="Lind A.E."/>
            <person name="van Eijk R."/>
            <person name="Schleper C."/>
            <person name="Guy L."/>
            <person name="Ettema T.J."/>
        </authorList>
    </citation>
    <scope>NUCLEOTIDE SEQUENCE</scope>
</reference>
<sequence>QLMVITNLKVMLLTPNIISITLEIREECLLSFFDSHQVTTVLIDAGVLIGTYESFLEIEGLTMIFPSG</sequence>
<comment type="caution">
    <text evidence="1">The sequence shown here is derived from an EMBL/GenBank/DDBJ whole genome shotgun (WGS) entry which is preliminary data.</text>
</comment>
<proteinExistence type="predicted"/>
<evidence type="ECO:0000313" key="1">
    <source>
        <dbReference type="EMBL" id="KKN60673.1"/>
    </source>
</evidence>
<accession>A0A0F9V443</accession>
<dbReference type="AlphaFoldDB" id="A0A0F9V443"/>
<protein>
    <submittedName>
        <fullName evidence="1">Uncharacterized protein</fullName>
    </submittedName>
</protein>
<gene>
    <name evidence="1" type="ORF">LCGC14_0529420</name>
</gene>
<name>A0A0F9V443_9ZZZZ</name>
<organism evidence="1">
    <name type="scientific">marine sediment metagenome</name>
    <dbReference type="NCBI Taxonomy" id="412755"/>
    <lineage>
        <taxon>unclassified sequences</taxon>
        <taxon>metagenomes</taxon>
        <taxon>ecological metagenomes</taxon>
    </lineage>
</organism>
<feature type="non-terminal residue" evidence="1">
    <location>
        <position position="1"/>
    </location>
</feature>